<sequence>MQELELEEEEYARKVDVWRGEMVDEPTPHTDGGETKEDEWLDQSPLTPCVTAAYARAYGAVADVYGAGADGAGAVGVDTDSIDDDGVDTSSVGVNGAEADRTDVDGVGANGAETNRTDVDSVGANGADADRTGADDSDADRADSDHTNVDNVGADGSDADRADSDRTDVDNVGANGADADRTGADGADADRADADFAEADGVGADGVGANVAVADGVDAGGADTDGIGADGEDADSSGEDGVGVVKSDNASEMTLDEWKAPVRLKAQYNRRKAGEGEDASQLKKMVAFNKKMVLKVKKHSFGYNSEEGNGSYTKLAVTSTGGDEDANGGDEAATGGDEDANGGDEAATGGDEDATGGDDAGSGDEAAAGCDEDDASDDEAATGGDEADGGDEVAAGGDEDADGDDEAGGGDEAADSGERNDGGGGEDEHMQNGDGEDAGGGADPLEKHELAQKEVQETFIATQNERVHVQKELVSQRTFTGMNQGERMKDENDQFWGTMLLGLLYIMYDEPKCVAPVPLSWWQKGPLIELESDRDVVRYGAKDVIYQLPADIYLVRMAAIEGNPEQLVSTFGTKDIKGSSDATGRSDERWYGRSTGCRNGQQRK</sequence>
<accession>A0A182NLM7</accession>
<protein>
    <submittedName>
        <fullName evidence="2">Uncharacterized protein</fullName>
    </submittedName>
</protein>
<feature type="compositionally biased region" description="Basic and acidic residues" evidence="1">
    <location>
        <begin position="128"/>
        <end position="148"/>
    </location>
</feature>
<dbReference type="EnsemblMetazoa" id="ADIR008558-RA">
    <property type="protein sequence ID" value="ADIR008558-PA"/>
    <property type="gene ID" value="ADIR008558"/>
</dbReference>
<feature type="compositionally biased region" description="Acidic residues" evidence="1">
    <location>
        <begin position="370"/>
        <end position="415"/>
    </location>
</feature>
<feature type="compositionally biased region" description="Basic and acidic residues" evidence="1">
    <location>
        <begin position="18"/>
        <end position="35"/>
    </location>
</feature>
<evidence type="ECO:0000313" key="2">
    <source>
        <dbReference type="EnsemblMetazoa" id="ADIR008558-PA"/>
    </source>
</evidence>
<organism evidence="2 3">
    <name type="scientific">Anopheles dirus</name>
    <dbReference type="NCBI Taxonomy" id="7168"/>
    <lineage>
        <taxon>Eukaryota</taxon>
        <taxon>Metazoa</taxon>
        <taxon>Ecdysozoa</taxon>
        <taxon>Arthropoda</taxon>
        <taxon>Hexapoda</taxon>
        <taxon>Insecta</taxon>
        <taxon>Pterygota</taxon>
        <taxon>Neoptera</taxon>
        <taxon>Endopterygota</taxon>
        <taxon>Diptera</taxon>
        <taxon>Nematocera</taxon>
        <taxon>Culicoidea</taxon>
        <taxon>Culicidae</taxon>
        <taxon>Anophelinae</taxon>
        <taxon>Anopheles</taxon>
    </lineage>
</organism>
<feature type="compositionally biased region" description="Polar residues" evidence="1">
    <location>
        <begin position="302"/>
        <end position="319"/>
    </location>
</feature>
<dbReference type="STRING" id="7168.A0A182NLM7"/>
<dbReference type="AlphaFoldDB" id="A0A182NLM7"/>
<feature type="compositionally biased region" description="Low complexity" evidence="1">
    <location>
        <begin position="216"/>
        <end position="227"/>
    </location>
</feature>
<feature type="region of interest" description="Disordered" evidence="1">
    <location>
        <begin position="574"/>
        <end position="604"/>
    </location>
</feature>
<feature type="region of interest" description="Disordered" evidence="1">
    <location>
        <begin position="216"/>
        <end position="249"/>
    </location>
</feature>
<dbReference type="SUPFAM" id="SSF141571">
    <property type="entry name" value="Pentapeptide repeat-like"/>
    <property type="match status" value="1"/>
</dbReference>
<dbReference type="Proteomes" id="UP000075884">
    <property type="component" value="Unassembled WGS sequence"/>
</dbReference>
<reference evidence="2" key="2">
    <citation type="submission" date="2020-05" db="UniProtKB">
        <authorList>
            <consortium name="EnsemblMetazoa"/>
        </authorList>
    </citation>
    <scope>IDENTIFICATION</scope>
    <source>
        <strain evidence="2">WRAIR2</strain>
    </source>
</reference>
<dbReference type="VEuPathDB" id="VectorBase:ADIR008558"/>
<feature type="compositionally biased region" description="Basic and acidic residues" evidence="1">
    <location>
        <begin position="574"/>
        <end position="591"/>
    </location>
</feature>
<reference evidence="3" key="1">
    <citation type="submission" date="2013-03" db="EMBL/GenBank/DDBJ databases">
        <title>The Genome Sequence of Anopheles dirus WRAIR2.</title>
        <authorList>
            <consortium name="The Broad Institute Genomics Platform"/>
            <person name="Neafsey D.E."/>
            <person name="Walton C."/>
            <person name="Walker B."/>
            <person name="Young S.K."/>
            <person name="Zeng Q."/>
            <person name="Gargeya S."/>
            <person name="Fitzgerald M."/>
            <person name="Haas B."/>
            <person name="Abouelleil A."/>
            <person name="Allen A.W."/>
            <person name="Alvarado L."/>
            <person name="Arachchi H.M."/>
            <person name="Berlin A.M."/>
            <person name="Chapman S.B."/>
            <person name="Gainer-Dewar J."/>
            <person name="Goldberg J."/>
            <person name="Griggs A."/>
            <person name="Gujja S."/>
            <person name="Hansen M."/>
            <person name="Howarth C."/>
            <person name="Imamovic A."/>
            <person name="Ireland A."/>
            <person name="Larimer J."/>
            <person name="McCowan C."/>
            <person name="Murphy C."/>
            <person name="Pearson M."/>
            <person name="Poon T.W."/>
            <person name="Priest M."/>
            <person name="Roberts A."/>
            <person name="Saif S."/>
            <person name="Shea T."/>
            <person name="Sisk P."/>
            <person name="Sykes S."/>
            <person name="Wortman J."/>
            <person name="Nusbaum C."/>
            <person name="Birren B."/>
        </authorList>
    </citation>
    <scope>NUCLEOTIDE SEQUENCE [LARGE SCALE GENOMIC DNA]</scope>
    <source>
        <strain evidence="3">WRAIR2</strain>
    </source>
</reference>
<dbReference type="Gene3D" id="2.160.20.80">
    <property type="entry name" value="E3 ubiquitin-protein ligase SopA"/>
    <property type="match status" value="1"/>
</dbReference>
<keyword evidence="3" id="KW-1185">Reference proteome</keyword>
<feature type="region of interest" description="Disordered" evidence="1">
    <location>
        <begin position="70"/>
        <end position="193"/>
    </location>
</feature>
<feature type="region of interest" description="Disordered" evidence="1">
    <location>
        <begin position="18"/>
        <end position="43"/>
    </location>
</feature>
<evidence type="ECO:0000256" key="1">
    <source>
        <dbReference type="SAM" id="MobiDB-lite"/>
    </source>
</evidence>
<feature type="compositionally biased region" description="Basic and acidic residues" evidence="1">
    <location>
        <begin position="178"/>
        <end position="193"/>
    </location>
</feature>
<feature type="compositionally biased region" description="Basic and acidic residues" evidence="1">
    <location>
        <begin position="158"/>
        <end position="169"/>
    </location>
</feature>
<feature type="region of interest" description="Disordered" evidence="1">
    <location>
        <begin position="300"/>
        <end position="444"/>
    </location>
</feature>
<feature type="compositionally biased region" description="Basic and acidic residues" evidence="1">
    <location>
        <begin position="416"/>
        <end position="431"/>
    </location>
</feature>
<evidence type="ECO:0000313" key="3">
    <source>
        <dbReference type="Proteomes" id="UP000075884"/>
    </source>
</evidence>
<name>A0A182NLM7_9DIPT</name>
<proteinExistence type="predicted"/>